<accession>A0ABY3PPV6</accession>
<evidence type="ECO:0000313" key="5">
    <source>
        <dbReference type="Proteomes" id="UP001054846"/>
    </source>
</evidence>
<evidence type="ECO:0000259" key="3">
    <source>
        <dbReference type="PROSITE" id="PS50006"/>
    </source>
</evidence>
<feature type="transmembrane region" description="Helical" evidence="2">
    <location>
        <begin position="314"/>
        <end position="334"/>
    </location>
</feature>
<evidence type="ECO:0000256" key="1">
    <source>
        <dbReference type="SAM" id="MobiDB-lite"/>
    </source>
</evidence>
<dbReference type="Pfam" id="PF00498">
    <property type="entry name" value="FHA"/>
    <property type="match status" value="1"/>
</dbReference>
<feature type="transmembrane region" description="Helical" evidence="2">
    <location>
        <begin position="340"/>
        <end position="359"/>
    </location>
</feature>
<gene>
    <name evidence="4" type="ORF">ISF26_04165</name>
</gene>
<organism evidence="4 5">
    <name type="scientific">Gloeobacter morelensis MG652769</name>
    <dbReference type="NCBI Taxonomy" id="2781736"/>
    <lineage>
        <taxon>Bacteria</taxon>
        <taxon>Bacillati</taxon>
        <taxon>Cyanobacteriota</taxon>
        <taxon>Cyanophyceae</taxon>
        <taxon>Gloeobacterales</taxon>
        <taxon>Gloeobacteraceae</taxon>
        <taxon>Gloeobacter</taxon>
        <taxon>Gloeobacter morelensis</taxon>
    </lineage>
</organism>
<dbReference type="CDD" id="cd00060">
    <property type="entry name" value="FHA"/>
    <property type="match status" value="1"/>
</dbReference>
<keyword evidence="2" id="KW-1133">Transmembrane helix</keyword>
<proteinExistence type="predicted"/>
<feature type="compositionally biased region" description="Low complexity" evidence="1">
    <location>
        <begin position="147"/>
        <end position="157"/>
    </location>
</feature>
<dbReference type="EMBL" id="CP063845">
    <property type="protein sequence ID" value="UFP95452.1"/>
    <property type="molecule type" value="Genomic_DNA"/>
</dbReference>
<protein>
    <submittedName>
        <fullName evidence="4">FHA domain-containing protein</fullName>
    </submittedName>
</protein>
<keyword evidence="2" id="KW-0472">Membrane</keyword>
<keyword evidence="5" id="KW-1185">Reference proteome</keyword>
<dbReference type="RefSeq" id="WP_230842680.1">
    <property type="nucleotide sequence ID" value="NZ_CP063845.1"/>
</dbReference>
<dbReference type="InterPro" id="IPR008984">
    <property type="entry name" value="SMAD_FHA_dom_sf"/>
</dbReference>
<dbReference type="Gene3D" id="2.60.200.20">
    <property type="match status" value="1"/>
</dbReference>
<feature type="compositionally biased region" description="Pro residues" evidence="1">
    <location>
        <begin position="161"/>
        <end position="184"/>
    </location>
</feature>
<name>A0ABY3PPV6_9CYAN</name>
<dbReference type="PROSITE" id="PS50006">
    <property type="entry name" value="FHA_DOMAIN"/>
    <property type="match status" value="1"/>
</dbReference>
<feature type="region of interest" description="Disordered" evidence="1">
    <location>
        <begin position="123"/>
        <end position="222"/>
    </location>
</feature>
<feature type="compositionally biased region" description="Pro residues" evidence="1">
    <location>
        <begin position="193"/>
        <end position="212"/>
    </location>
</feature>
<evidence type="ECO:0000256" key="2">
    <source>
        <dbReference type="SAM" id="Phobius"/>
    </source>
</evidence>
<feature type="domain" description="FHA" evidence="3">
    <location>
        <begin position="24"/>
        <end position="76"/>
    </location>
</feature>
<evidence type="ECO:0000313" key="4">
    <source>
        <dbReference type="EMBL" id="UFP95452.1"/>
    </source>
</evidence>
<reference evidence="4 5" key="1">
    <citation type="journal article" date="2021" name="Genome Biol. Evol.">
        <title>Complete Genome Sequencing of a Novel Gloeobacter Species from a Waterfall Cave in Mexico.</title>
        <authorList>
            <person name="Saw J.H."/>
            <person name="Cardona T."/>
            <person name="Montejano G."/>
        </authorList>
    </citation>
    <scope>NUCLEOTIDE SEQUENCE [LARGE SCALE GENOMIC DNA]</scope>
    <source>
        <strain evidence="4">MG652769</strain>
    </source>
</reference>
<dbReference type="Proteomes" id="UP001054846">
    <property type="component" value="Chromosome"/>
</dbReference>
<dbReference type="SUPFAM" id="SSF49879">
    <property type="entry name" value="SMAD/FHA domain"/>
    <property type="match status" value="1"/>
</dbReference>
<sequence>MHITIECLTGSLAGKVLAFDQEEISLGRGEQKEKDIDFADIDIGVSRNHGLITLRAGRVVFTDASRGGTLVRGQRVNNDSVELCSGDELQLGGPSGPRLRVRYRALTQIVEPGRMHTQMLDQPETLMDSPPVPLPPPRPAAAPLPPVAAAMPADATAIQPPDAPPPNGTVPLPLPPVSTPPPPSQQQTMLQMPPAPSPSAPTVPSPPRPTVPAPSAQAPYVPPVPPLGGETFFQQTVDPDATVYHPQAPSAPPIPGETFFQPFAAPSAPSARPAPAAPKANSYIPPEQQTMLQTPAPVIDSNPTLLQEPAQFPWLLVILFALGVLALLAVIWVFLLRQSVAFFIPVPLVVLLGLGWFFYRSRKAAG</sequence>
<feature type="compositionally biased region" description="Pro residues" evidence="1">
    <location>
        <begin position="130"/>
        <end position="146"/>
    </location>
</feature>
<dbReference type="InterPro" id="IPR000253">
    <property type="entry name" value="FHA_dom"/>
</dbReference>
<keyword evidence="2" id="KW-0812">Transmembrane</keyword>